<comment type="similarity">
    <text evidence="2">Belongs to the FUN14 family.</text>
</comment>
<evidence type="ECO:0008006" key="8">
    <source>
        <dbReference type="Google" id="ProtNLM"/>
    </source>
</evidence>
<dbReference type="GO" id="GO:0000422">
    <property type="term" value="P:autophagy of mitochondrion"/>
    <property type="evidence" value="ECO:0007669"/>
    <property type="project" value="TreeGrafter"/>
</dbReference>
<keyword evidence="5" id="KW-0472">Membrane</keyword>
<evidence type="ECO:0000256" key="5">
    <source>
        <dbReference type="ARBA" id="ARBA00023136"/>
    </source>
</evidence>
<dbReference type="OMA" id="AAPSFKM"/>
<accession>H2YD22</accession>
<evidence type="ECO:0000313" key="6">
    <source>
        <dbReference type="Ensembl" id="ENSCSAVP00000003220.1"/>
    </source>
</evidence>
<reference evidence="7" key="1">
    <citation type="submission" date="2003-08" db="EMBL/GenBank/DDBJ databases">
        <authorList>
            <person name="Birren B."/>
            <person name="Nusbaum C."/>
            <person name="Abebe A."/>
            <person name="Abouelleil A."/>
            <person name="Adekoya E."/>
            <person name="Ait-zahra M."/>
            <person name="Allen N."/>
            <person name="Allen T."/>
            <person name="An P."/>
            <person name="Anderson M."/>
            <person name="Anderson S."/>
            <person name="Arachchi H."/>
            <person name="Armbruster J."/>
            <person name="Bachantsang P."/>
            <person name="Baldwin J."/>
            <person name="Barry A."/>
            <person name="Bayul T."/>
            <person name="Blitshsteyn B."/>
            <person name="Bloom T."/>
            <person name="Blye J."/>
            <person name="Boguslavskiy L."/>
            <person name="Borowsky M."/>
            <person name="Boukhgalter B."/>
            <person name="Brunache A."/>
            <person name="Butler J."/>
            <person name="Calixte N."/>
            <person name="Calvo S."/>
            <person name="Camarata J."/>
            <person name="Campo K."/>
            <person name="Chang J."/>
            <person name="Cheshatsang Y."/>
            <person name="Citroen M."/>
            <person name="Collymore A."/>
            <person name="Considine T."/>
            <person name="Cook A."/>
            <person name="Cooke P."/>
            <person name="Corum B."/>
            <person name="Cuomo C."/>
            <person name="David R."/>
            <person name="Dawoe T."/>
            <person name="Degray S."/>
            <person name="Dodge S."/>
            <person name="Dooley K."/>
            <person name="Dorje P."/>
            <person name="Dorjee K."/>
            <person name="Dorris L."/>
            <person name="Duffey N."/>
            <person name="Dupes A."/>
            <person name="Elkins T."/>
            <person name="Engels R."/>
            <person name="Erickson J."/>
            <person name="Farina A."/>
            <person name="Faro S."/>
            <person name="Ferreira P."/>
            <person name="Fischer H."/>
            <person name="Fitzgerald M."/>
            <person name="Foley K."/>
            <person name="Gage D."/>
            <person name="Galagan J."/>
            <person name="Gearin G."/>
            <person name="Gnerre S."/>
            <person name="Gnirke A."/>
            <person name="Goyette A."/>
            <person name="Graham J."/>
            <person name="Grandbois E."/>
            <person name="Gyaltsen K."/>
            <person name="Hafez N."/>
            <person name="Hagopian D."/>
            <person name="Hagos B."/>
            <person name="Hall J."/>
            <person name="Hatcher B."/>
            <person name="Heller A."/>
            <person name="Higgins H."/>
            <person name="Honan T."/>
            <person name="Horn A."/>
            <person name="Houde N."/>
            <person name="Hughes L."/>
            <person name="Hulme W."/>
            <person name="Husby E."/>
            <person name="Iliev I."/>
            <person name="Jaffe D."/>
            <person name="Jones C."/>
            <person name="Kamal M."/>
            <person name="Kamat A."/>
            <person name="Kamvysselis M."/>
            <person name="Karlsson E."/>
            <person name="Kells C."/>
            <person name="Kieu A."/>
            <person name="Kisner P."/>
            <person name="Kodira C."/>
            <person name="Kulbokas E."/>
            <person name="Labutti K."/>
            <person name="Lama D."/>
            <person name="Landers T."/>
            <person name="Leger J."/>
            <person name="Levine S."/>
            <person name="Lewis D."/>
            <person name="Lewis T."/>
            <person name="Lindblad-toh K."/>
            <person name="Liu X."/>
            <person name="Lokyitsang T."/>
            <person name="Lokyitsang Y."/>
            <person name="Lucien O."/>
            <person name="Lui A."/>
            <person name="Ma L.J."/>
            <person name="Mabbitt R."/>
            <person name="Macdonald J."/>
            <person name="Maclean C."/>
            <person name="Major J."/>
            <person name="Manning J."/>
            <person name="Marabella R."/>
            <person name="Maru K."/>
            <person name="Matthews C."/>
            <person name="Mauceli E."/>
            <person name="Mccarthy M."/>
            <person name="Mcdonough S."/>
            <person name="Mcghee T."/>
            <person name="Meldrim J."/>
            <person name="Meneus L."/>
            <person name="Mesirov J."/>
            <person name="Mihalev A."/>
            <person name="Mihova T."/>
            <person name="Mikkelsen T."/>
            <person name="Mlenga V."/>
            <person name="Moru K."/>
            <person name="Mozes J."/>
            <person name="Mulrain L."/>
            <person name="Munson G."/>
            <person name="Naylor J."/>
            <person name="Newes C."/>
            <person name="Nguyen C."/>
            <person name="Nguyen N."/>
            <person name="Nguyen T."/>
            <person name="Nicol R."/>
            <person name="Nielsen C."/>
            <person name="Nizzari M."/>
            <person name="Norbu C."/>
            <person name="Norbu N."/>
            <person name="O'donnell P."/>
            <person name="Okoawo O."/>
            <person name="O'leary S."/>
            <person name="Omotosho B."/>
            <person name="O'neill K."/>
            <person name="Osman S."/>
            <person name="Parker S."/>
            <person name="Perrin D."/>
            <person name="Phunkhang P."/>
            <person name="Piqani B."/>
            <person name="Purcell S."/>
            <person name="Rachupka T."/>
            <person name="Ramasamy U."/>
            <person name="Rameau R."/>
            <person name="Ray V."/>
            <person name="Raymond C."/>
            <person name="Retta R."/>
            <person name="Richardson S."/>
            <person name="Rise C."/>
            <person name="Rodriguez J."/>
            <person name="Rogers J."/>
            <person name="Rogov P."/>
            <person name="Rutman M."/>
            <person name="Schupbach R."/>
            <person name="Seaman C."/>
            <person name="Settipalli S."/>
            <person name="Sharpe T."/>
            <person name="Sheridan J."/>
            <person name="Sherpa N."/>
            <person name="Shi J."/>
            <person name="Smirnov S."/>
            <person name="Smith C."/>
            <person name="Sougnez C."/>
            <person name="Spencer B."/>
            <person name="Stalker J."/>
            <person name="Stange-thomann N."/>
            <person name="Stavropoulos S."/>
            <person name="Stetson K."/>
            <person name="Stone C."/>
            <person name="Stone S."/>
            <person name="Stubbs M."/>
            <person name="Talamas J."/>
            <person name="Tchuinga P."/>
            <person name="Tenzing P."/>
            <person name="Tesfaye S."/>
            <person name="Theodore J."/>
            <person name="Thoulutsang Y."/>
            <person name="Topham K."/>
            <person name="Towey S."/>
            <person name="Tsamla T."/>
            <person name="Tsomo N."/>
            <person name="Vallee D."/>
            <person name="Vassiliev H."/>
            <person name="Venkataraman V."/>
            <person name="Vinson J."/>
            <person name="Vo A."/>
            <person name="Wade C."/>
            <person name="Wang S."/>
            <person name="Wangchuk T."/>
            <person name="Wangdi T."/>
            <person name="Whittaker C."/>
            <person name="Wilkinson J."/>
            <person name="Wu Y."/>
            <person name="Wyman D."/>
            <person name="Yadav S."/>
            <person name="Yang S."/>
            <person name="Yang X."/>
            <person name="Yeager S."/>
            <person name="Yee E."/>
            <person name="Young G."/>
            <person name="Zainoun J."/>
            <person name="Zembeck L."/>
            <person name="Zimmer A."/>
            <person name="Zody M."/>
            <person name="Lander E."/>
        </authorList>
    </citation>
    <scope>NUCLEOTIDE SEQUENCE [LARGE SCALE GENOMIC DNA]</scope>
</reference>
<dbReference type="AlphaFoldDB" id="H2YD22"/>
<sequence length="125" mass="13522">MANRGSSMYDRIMRSTRSLGRYEPASQAAIGASGGLVVGYLFKKVGRMVASAVGGGMLILRVAHQTGYVDINWRKVNRDANRAHRQLRNEHPEINSTLEKVKEVVKANAAVSVGFASGFLIGMAT</sequence>
<organism evidence="6 7">
    <name type="scientific">Ciona savignyi</name>
    <name type="common">Pacific transparent sea squirt</name>
    <dbReference type="NCBI Taxonomy" id="51511"/>
    <lineage>
        <taxon>Eukaryota</taxon>
        <taxon>Metazoa</taxon>
        <taxon>Chordata</taxon>
        <taxon>Tunicata</taxon>
        <taxon>Ascidiacea</taxon>
        <taxon>Phlebobranchia</taxon>
        <taxon>Cionidae</taxon>
        <taxon>Ciona</taxon>
    </lineage>
</organism>
<protein>
    <recommendedName>
        <fullName evidence="8">FUN14 domain-containing protein 1</fullName>
    </recommendedName>
</protein>
<evidence type="ECO:0000313" key="7">
    <source>
        <dbReference type="Proteomes" id="UP000007875"/>
    </source>
</evidence>
<dbReference type="Pfam" id="PF04930">
    <property type="entry name" value="FUN14"/>
    <property type="match status" value="1"/>
</dbReference>
<keyword evidence="7" id="KW-1185">Reference proteome</keyword>
<keyword evidence="3" id="KW-0812">Transmembrane</keyword>
<dbReference type="GeneTree" id="ENSGT00940000154517"/>
<keyword evidence="4" id="KW-1133">Transmembrane helix</keyword>
<dbReference type="HOGENOM" id="CLU_095425_2_1_1"/>
<reference evidence="6" key="3">
    <citation type="submission" date="2025-09" db="UniProtKB">
        <authorList>
            <consortium name="Ensembl"/>
        </authorList>
    </citation>
    <scope>IDENTIFICATION</scope>
</reference>
<dbReference type="Proteomes" id="UP000007875">
    <property type="component" value="Unassembled WGS sequence"/>
</dbReference>
<comment type="subcellular location">
    <subcellularLocation>
        <location evidence="1">Mitochondrion outer membrane</location>
        <topology evidence="1">Multi-pass membrane protein</topology>
    </subcellularLocation>
</comment>
<dbReference type="InParanoid" id="H2YD22"/>
<reference evidence="6" key="2">
    <citation type="submission" date="2025-08" db="UniProtKB">
        <authorList>
            <consortium name="Ensembl"/>
        </authorList>
    </citation>
    <scope>IDENTIFICATION</scope>
</reference>
<evidence type="ECO:0000256" key="4">
    <source>
        <dbReference type="ARBA" id="ARBA00022989"/>
    </source>
</evidence>
<dbReference type="GO" id="GO:0005741">
    <property type="term" value="C:mitochondrial outer membrane"/>
    <property type="evidence" value="ECO:0007669"/>
    <property type="project" value="UniProtKB-SubCell"/>
</dbReference>
<dbReference type="eggNOG" id="KOG4099">
    <property type="taxonomic scope" value="Eukaryota"/>
</dbReference>
<evidence type="ECO:0000256" key="3">
    <source>
        <dbReference type="ARBA" id="ARBA00022692"/>
    </source>
</evidence>
<dbReference type="InterPro" id="IPR007014">
    <property type="entry name" value="FUN14"/>
</dbReference>
<proteinExistence type="inferred from homology"/>
<dbReference type="PANTHER" id="PTHR21346">
    <property type="entry name" value="FUN14 DOMAIN CONTAINING"/>
    <property type="match status" value="1"/>
</dbReference>
<name>H2YD22_CIOSA</name>
<evidence type="ECO:0000256" key="1">
    <source>
        <dbReference type="ARBA" id="ARBA00004374"/>
    </source>
</evidence>
<dbReference type="PANTHER" id="PTHR21346:SF0">
    <property type="entry name" value="RE45833P"/>
    <property type="match status" value="1"/>
</dbReference>
<dbReference type="Ensembl" id="ENSCSAVT00000003269.1">
    <property type="protein sequence ID" value="ENSCSAVP00000003220.1"/>
    <property type="gene ID" value="ENSCSAVG00000001913.1"/>
</dbReference>
<dbReference type="STRING" id="51511.ENSCSAVP00000003220"/>
<evidence type="ECO:0000256" key="2">
    <source>
        <dbReference type="ARBA" id="ARBA00009160"/>
    </source>
</evidence>